<dbReference type="EMBL" id="AP023086">
    <property type="protein sequence ID" value="BCD98165.1"/>
    <property type="molecule type" value="Genomic_DNA"/>
</dbReference>
<dbReference type="GO" id="GO:0005886">
    <property type="term" value="C:plasma membrane"/>
    <property type="evidence" value="ECO:0007669"/>
    <property type="project" value="UniProtKB-SubCell"/>
</dbReference>
<dbReference type="InterPro" id="IPR044878">
    <property type="entry name" value="UbiA_sf"/>
</dbReference>
<dbReference type="PANTHER" id="PTHR11048:SF28">
    <property type="entry name" value="4-HYDROXYBENZOATE POLYPRENYLTRANSFERASE, MITOCHONDRIAL"/>
    <property type="match status" value="1"/>
</dbReference>
<evidence type="ECO:0000256" key="11">
    <source>
        <dbReference type="ARBA" id="ARBA00023136"/>
    </source>
</evidence>
<feature type="transmembrane region" description="Helical" evidence="12">
    <location>
        <begin position="154"/>
        <end position="172"/>
    </location>
</feature>
<dbReference type="InterPro" id="IPR039653">
    <property type="entry name" value="Prenyltransferase"/>
</dbReference>
<dbReference type="NCBIfam" id="TIGR01474">
    <property type="entry name" value="ubiA_proteo"/>
    <property type="match status" value="1"/>
</dbReference>
<comment type="similarity">
    <text evidence="3 12">Belongs to the UbiA prenyltransferase family.</text>
</comment>
<dbReference type="FunFam" id="1.10.357.140:FF:000002">
    <property type="entry name" value="4-hydroxybenzoate octaprenyltransferase"/>
    <property type="match status" value="1"/>
</dbReference>
<organism evidence="14 15">
    <name type="scientific">Marinagarivorans cellulosilyticus</name>
    <dbReference type="NCBI Taxonomy" id="2721545"/>
    <lineage>
        <taxon>Bacteria</taxon>
        <taxon>Pseudomonadati</taxon>
        <taxon>Pseudomonadota</taxon>
        <taxon>Gammaproteobacteria</taxon>
        <taxon>Cellvibrionales</taxon>
        <taxon>Cellvibrionaceae</taxon>
        <taxon>Marinagarivorans</taxon>
    </lineage>
</organism>
<keyword evidence="15" id="KW-1185">Reference proteome</keyword>
<evidence type="ECO:0000256" key="8">
    <source>
        <dbReference type="ARBA" id="ARBA00022692"/>
    </source>
</evidence>
<comment type="pathway">
    <text evidence="12">Cofactor biosynthesis; ubiquinone biosynthesis.</text>
</comment>
<dbReference type="AlphaFoldDB" id="A0AAN1WIH9"/>
<keyword evidence="9 12" id="KW-0460">Magnesium</keyword>
<reference evidence="14 15" key="1">
    <citation type="journal article" date="2022" name="IScience">
        <title>An ultrasensitive nanofiber-based assay for enzymatic hydrolysis and deep-sea microbial degradation of cellulose.</title>
        <authorList>
            <person name="Tsudome M."/>
            <person name="Tachioka M."/>
            <person name="Miyazaki M."/>
            <person name="Uchimura K."/>
            <person name="Tsuda M."/>
            <person name="Takaki Y."/>
            <person name="Deguchi S."/>
        </authorList>
    </citation>
    <scope>NUCLEOTIDE SEQUENCE [LARGE SCALE GENOMIC DNA]</scope>
    <source>
        <strain evidence="14 15">GE09</strain>
    </source>
</reference>
<dbReference type="PANTHER" id="PTHR11048">
    <property type="entry name" value="PRENYLTRANSFERASES"/>
    <property type="match status" value="1"/>
</dbReference>
<evidence type="ECO:0000256" key="13">
    <source>
        <dbReference type="NCBIfam" id="TIGR01474"/>
    </source>
</evidence>
<dbReference type="EC" id="2.5.1.39" evidence="12 13"/>
<keyword evidence="11 12" id="KW-0472">Membrane</keyword>
<gene>
    <name evidence="12" type="primary">ubiA</name>
    <name evidence="14" type="ORF">MARGE09_P2366</name>
</gene>
<evidence type="ECO:0000256" key="12">
    <source>
        <dbReference type="HAMAP-Rule" id="MF_01635"/>
    </source>
</evidence>
<dbReference type="Gene3D" id="1.20.120.1780">
    <property type="entry name" value="UbiA prenyltransferase"/>
    <property type="match status" value="1"/>
</dbReference>
<dbReference type="Pfam" id="PF01040">
    <property type="entry name" value="UbiA"/>
    <property type="match status" value="1"/>
</dbReference>
<proteinExistence type="inferred from homology"/>
<comment type="catalytic activity">
    <reaction evidence="12">
        <text>all-trans-octaprenyl diphosphate + 4-hydroxybenzoate = 4-hydroxy-3-(all-trans-octaprenyl)benzoate + diphosphate</text>
        <dbReference type="Rhea" id="RHEA:27782"/>
        <dbReference type="ChEBI" id="CHEBI:1617"/>
        <dbReference type="ChEBI" id="CHEBI:17879"/>
        <dbReference type="ChEBI" id="CHEBI:33019"/>
        <dbReference type="ChEBI" id="CHEBI:57711"/>
        <dbReference type="EC" id="2.5.1.39"/>
    </reaction>
</comment>
<evidence type="ECO:0000256" key="10">
    <source>
        <dbReference type="ARBA" id="ARBA00022989"/>
    </source>
</evidence>
<dbReference type="GO" id="GO:0008412">
    <property type="term" value="F:4-hydroxybenzoate polyprenyltransferase activity"/>
    <property type="evidence" value="ECO:0007669"/>
    <property type="project" value="UniProtKB-UniRule"/>
</dbReference>
<feature type="transmembrane region" description="Helical" evidence="12">
    <location>
        <begin position="109"/>
        <end position="142"/>
    </location>
</feature>
<feature type="transmembrane region" description="Helical" evidence="12">
    <location>
        <begin position="283"/>
        <end position="304"/>
    </location>
</feature>
<dbReference type="CDD" id="cd13959">
    <property type="entry name" value="PT_UbiA_COQ2"/>
    <property type="match status" value="1"/>
</dbReference>
<keyword evidence="5 12" id="KW-0997">Cell inner membrane</keyword>
<keyword evidence="4 12" id="KW-1003">Cell membrane</keyword>
<comment type="subcellular location">
    <subcellularLocation>
        <location evidence="12">Cell inner membrane</location>
        <topology evidence="12">Multi-pass membrane protein</topology>
    </subcellularLocation>
    <subcellularLocation>
        <location evidence="2">Membrane</location>
        <topology evidence="2">Multi-pass membrane protein</topology>
    </subcellularLocation>
</comment>
<evidence type="ECO:0000256" key="9">
    <source>
        <dbReference type="ARBA" id="ARBA00022842"/>
    </source>
</evidence>
<evidence type="ECO:0000256" key="5">
    <source>
        <dbReference type="ARBA" id="ARBA00022519"/>
    </source>
</evidence>
<dbReference type="GO" id="GO:0006744">
    <property type="term" value="P:ubiquinone biosynthetic process"/>
    <property type="evidence" value="ECO:0007669"/>
    <property type="project" value="UniProtKB-UniRule"/>
</dbReference>
<name>A0AAN1WIH9_9GAMM</name>
<dbReference type="InterPro" id="IPR000537">
    <property type="entry name" value="UbiA_prenyltransferase"/>
</dbReference>
<feature type="transmembrane region" description="Helical" evidence="12">
    <location>
        <begin position="225"/>
        <end position="247"/>
    </location>
</feature>
<dbReference type="Gene3D" id="1.10.357.140">
    <property type="entry name" value="UbiA prenyltransferase"/>
    <property type="match status" value="1"/>
</dbReference>
<evidence type="ECO:0000256" key="1">
    <source>
        <dbReference type="ARBA" id="ARBA00001946"/>
    </source>
</evidence>
<evidence type="ECO:0000313" key="14">
    <source>
        <dbReference type="EMBL" id="BCD98165.1"/>
    </source>
</evidence>
<evidence type="ECO:0000256" key="4">
    <source>
        <dbReference type="ARBA" id="ARBA00022475"/>
    </source>
</evidence>
<feature type="transmembrane region" description="Helical" evidence="12">
    <location>
        <begin position="184"/>
        <end position="204"/>
    </location>
</feature>
<evidence type="ECO:0000313" key="15">
    <source>
        <dbReference type="Proteomes" id="UP001320119"/>
    </source>
</evidence>
<dbReference type="FunFam" id="1.20.120.1780:FF:000001">
    <property type="entry name" value="4-hydroxybenzoate octaprenyltransferase"/>
    <property type="match status" value="1"/>
</dbReference>
<keyword evidence="6 12" id="KW-0808">Transferase</keyword>
<evidence type="ECO:0000256" key="6">
    <source>
        <dbReference type="ARBA" id="ARBA00022679"/>
    </source>
</evidence>
<keyword evidence="10 12" id="KW-1133">Transmembrane helix</keyword>
<protein>
    <recommendedName>
        <fullName evidence="12 13">4-hydroxybenzoate octaprenyltransferase</fullName>
        <ecNumber evidence="12 13">2.5.1.39</ecNumber>
    </recommendedName>
    <alternativeName>
        <fullName evidence="12">4-HB polyprenyltransferase</fullName>
    </alternativeName>
</protein>
<keyword evidence="7 12" id="KW-0831">Ubiquinone biosynthesis</keyword>
<dbReference type="InterPro" id="IPR006370">
    <property type="entry name" value="HB_polyprenyltransferase-like"/>
</dbReference>
<dbReference type="KEGG" id="marq:MARGE09_P2366"/>
<comment type="function">
    <text evidence="12">Catalyzes the prenylation of para-hydroxybenzoate (PHB) with an all-trans polyprenyl group. Mediates the second step in the final reaction sequence of ubiquinone-8 (UQ-8) biosynthesis, which is the condensation of the polyisoprenoid side chain with PHB, generating the first membrane-bound Q intermediate 3-octaprenyl-4-hydroxybenzoate.</text>
</comment>
<accession>A0AAN1WIH9</accession>
<dbReference type="Proteomes" id="UP001320119">
    <property type="component" value="Chromosome"/>
</dbReference>
<feature type="transmembrane region" description="Helical" evidence="12">
    <location>
        <begin position="37"/>
        <end position="54"/>
    </location>
</feature>
<comment type="cofactor">
    <cofactor evidence="1 12">
        <name>Mg(2+)</name>
        <dbReference type="ChEBI" id="CHEBI:18420"/>
    </cofactor>
</comment>
<dbReference type="HAMAP" id="MF_01635">
    <property type="entry name" value="UbiA"/>
    <property type="match status" value="1"/>
</dbReference>
<evidence type="ECO:0000256" key="2">
    <source>
        <dbReference type="ARBA" id="ARBA00004141"/>
    </source>
</evidence>
<keyword evidence="8 12" id="KW-0812">Transmembrane</keyword>
<dbReference type="PROSITE" id="PS00943">
    <property type="entry name" value="UBIA"/>
    <property type="match status" value="1"/>
</dbReference>
<evidence type="ECO:0000256" key="7">
    <source>
        <dbReference type="ARBA" id="ARBA00022688"/>
    </source>
</evidence>
<evidence type="ECO:0000256" key="3">
    <source>
        <dbReference type="ARBA" id="ARBA00005985"/>
    </source>
</evidence>
<dbReference type="InterPro" id="IPR030470">
    <property type="entry name" value="UbiA_prenylTrfase_CS"/>
</dbReference>
<sequence>MIKTHIAMAAARVKVPPLLAHPALKASIQLMRLDRPIGIYLVLWPTLWALWIASEGVPRWPELFIFVLGAVVMRSAGCVINDYADKAIDGHVQRTKNRPLATGELDPRFALYLFVGLLFIALCLVLMTNTTTVITGLGAVALTTIYPYMKRHTYLPQVVLGAAFAWAIPMAFAAVTENLPKPMWTLYIAVLLWTIIYDTFYAMVDREDDLKIGVKSTAILFAENDRLITAALQAFTLIILLTVGSSFSLHWPYYLSLMGTAGLFGYQQFLIRGRKPARCFEAFLNNNWVGMLIFIGIVLSYSVAPN</sequence>